<protein>
    <recommendedName>
        <fullName evidence="3">DUF4595 domain-containing protein</fullName>
    </recommendedName>
</protein>
<accession>A0A2T2YKN3</accession>
<gene>
    <name evidence="1" type="ORF">AHMF7605_22510</name>
</gene>
<reference evidence="1 2" key="1">
    <citation type="submission" date="2018-03" db="EMBL/GenBank/DDBJ databases">
        <title>Adhaeribacter sp. HMF7605 Genome sequencing and assembly.</title>
        <authorList>
            <person name="Kang H."/>
            <person name="Kang J."/>
            <person name="Cha I."/>
            <person name="Kim H."/>
            <person name="Joh K."/>
        </authorList>
    </citation>
    <scope>NUCLEOTIDE SEQUENCE [LARGE SCALE GENOMIC DNA]</scope>
    <source>
        <strain evidence="1 2">HMF7605</strain>
    </source>
</reference>
<dbReference type="RefSeq" id="WP_106932252.1">
    <property type="nucleotide sequence ID" value="NZ_PYFT01000001.1"/>
</dbReference>
<dbReference type="Proteomes" id="UP000240357">
    <property type="component" value="Unassembled WGS sequence"/>
</dbReference>
<comment type="caution">
    <text evidence="1">The sequence shown here is derived from an EMBL/GenBank/DDBJ whole genome shotgun (WGS) entry which is preliminary data.</text>
</comment>
<dbReference type="Gene3D" id="2.180.10.10">
    <property type="entry name" value="RHS repeat-associated core"/>
    <property type="match status" value="1"/>
</dbReference>
<evidence type="ECO:0000313" key="2">
    <source>
        <dbReference type="Proteomes" id="UP000240357"/>
    </source>
</evidence>
<dbReference type="EMBL" id="PYFT01000001">
    <property type="protein sequence ID" value="PSR56074.1"/>
    <property type="molecule type" value="Genomic_DNA"/>
</dbReference>
<sequence length="284" mass="32951">MYLNISKPFLHIFNWTIAWCLIFLFLLSSCEKAEENPEPKETPSECRLSKFIYGLDSTKYTTYLFDNQNRILQSKKSTNKDWELTTFNYNASGKLVTINREAKVFNRDGVANDYSSVYLYEYNSMGQIAKYKITQPASAGSKPISETVCSYDSEGNRIKTTTTFENGNTPITNVYTYENGNCVKAVYNYGSSLESTTQYEFYLDKENKHSSINNFNVLMHFMGRTGNKNLLKSETENLQAVDLTLHYQYSYDYNEQGFPIRQYIIYPENFTPKTATYLMEYNCP</sequence>
<evidence type="ECO:0008006" key="3">
    <source>
        <dbReference type="Google" id="ProtNLM"/>
    </source>
</evidence>
<dbReference type="PROSITE" id="PS51257">
    <property type="entry name" value="PROKAR_LIPOPROTEIN"/>
    <property type="match status" value="1"/>
</dbReference>
<dbReference type="AlphaFoldDB" id="A0A2T2YKN3"/>
<proteinExistence type="predicted"/>
<organism evidence="1 2">
    <name type="scientific">Adhaeribacter arboris</name>
    <dbReference type="NCBI Taxonomy" id="2072846"/>
    <lineage>
        <taxon>Bacteria</taxon>
        <taxon>Pseudomonadati</taxon>
        <taxon>Bacteroidota</taxon>
        <taxon>Cytophagia</taxon>
        <taxon>Cytophagales</taxon>
        <taxon>Hymenobacteraceae</taxon>
        <taxon>Adhaeribacter</taxon>
    </lineage>
</organism>
<dbReference type="OrthoDB" id="848575at2"/>
<name>A0A2T2YKN3_9BACT</name>
<evidence type="ECO:0000313" key="1">
    <source>
        <dbReference type="EMBL" id="PSR56074.1"/>
    </source>
</evidence>
<keyword evidence="2" id="KW-1185">Reference proteome</keyword>